<accession>A0A432ZY37</accession>
<proteinExistence type="predicted"/>
<dbReference type="Proteomes" id="UP000268093">
    <property type="component" value="Unassembled WGS sequence"/>
</dbReference>
<comment type="caution">
    <text evidence="2">The sequence shown here is derived from an EMBL/GenBank/DDBJ whole genome shotgun (WGS) entry which is preliminary data.</text>
</comment>
<gene>
    <name evidence="2" type="ORF">BC936DRAFT_144598</name>
</gene>
<protein>
    <submittedName>
        <fullName evidence="2">Uncharacterized protein</fullName>
    </submittedName>
</protein>
<reference evidence="2 3" key="1">
    <citation type="journal article" date="2018" name="New Phytol.">
        <title>Phylogenomics of Endogonaceae and evolution of mycorrhizas within Mucoromycota.</title>
        <authorList>
            <person name="Chang Y."/>
            <person name="Desiro A."/>
            <person name="Na H."/>
            <person name="Sandor L."/>
            <person name="Lipzen A."/>
            <person name="Clum A."/>
            <person name="Barry K."/>
            <person name="Grigoriev I.V."/>
            <person name="Martin F.M."/>
            <person name="Stajich J.E."/>
            <person name="Smith M.E."/>
            <person name="Bonito G."/>
            <person name="Spatafora J.W."/>
        </authorList>
    </citation>
    <scope>NUCLEOTIDE SEQUENCE [LARGE SCALE GENOMIC DNA]</scope>
    <source>
        <strain evidence="2 3">GMNB39</strain>
    </source>
</reference>
<dbReference type="EMBL" id="RBNI01033643">
    <property type="protein sequence ID" value="RUO95299.1"/>
    <property type="molecule type" value="Genomic_DNA"/>
</dbReference>
<feature type="compositionally biased region" description="Acidic residues" evidence="1">
    <location>
        <begin position="198"/>
        <end position="211"/>
    </location>
</feature>
<feature type="region of interest" description="Disordered" evidence="1">
    <location>
        <begin position="181"/>
        <end position="240"/>
    </location>
</feature>
<organism evidence="2 3">
    <name type="scientific">Jimgerdemannia flammicorona</name>
    <dbReference type="NCBI Taxonomy" id="994334"/>
    <lineage>
        <taxon>Eukaryota</taxon>
        <taxon>Fungi</taxon>
        <taxon>Fungi incertae sedis</taxon>
        <taxon>Mucoromycota</taxon>
        <taxon>Mucoromycotina</taxon>
        <taxon>Endogonomycetes</taxon>
        <taxon>Endogonales</taxon>
        <taxon>Endogonaceae</taxon>
        <taxon>Jimgerdemannia</taxon>
    </lineage>
</organism>
<dbReference type="AlphaFoldDB" id="A0A432ZY37"/>
<feature type="non-terminal residue" evidence="2">
    <location>
        <position position="240"/>
    </location>
</feature>
<dbReference type="OrthoDB" id="2434546at2759"/>
<feature type="compositionally biased region" description="Pro residues" evidence="1">
    <location>
        <begin position="186"/>
        <end position="197"/>
    </location>
</feature>
<evidence type="ECO:0000256" key="1">
    <source>
        <dbReference type="SAM" id="MobiDB-lite"/>
    </source>
</evidence>
<feature type="compositionally biased region" description="Gly residues" evidence="1">
    <location>
        <begin position="225"/>
        <end position="240"/>
    </location>
</feature>
<evidence type="ECO:0000313" key="2">
    <source>
        <dbReference type="EMBL" id="RUO95299.1"/>
    </source>
</evidence>
<keyword evidence="3" id="KW-1185">Reference proteome</keyword>
<sequence length="240" mass="26761">MASNDTTPQYDEPTFTQYEGVSGEEDVREALNGNVLRPLSITIGSKQMPKEEFCRHTALEKIQGMPDFIMKALDRLMLAIEVKTKWVLSVDDIVAMYQDNLTTLAAHRAPPISVIDPIKQIYRYMGHNKLQYGVLSTYERTWFFWRPQGNPDVLRISNVVKNTDTNPTLLRSLVYIMSLARHNPDSPSPPASPPPPTDDYEPPDEEDDDGDSTYYPPKGSSSRSGRGGQGGNRGGAGKRG</sequence>
<name>A0A432ZY37_9FUNG</name>
<evidence type="ECO:0000313" key="3">
    <source>
        <dbReference type="Proteomes" id="UP000268093"/>
    </source>
</evidence>